<sequence length="169" mass="18479">MPDLDTLVDDAKADRFTEKWIAKLAGKKASAADYAIHVECGGLRFQFDALITHAFERIAKLEGELRKAKGLMTKSAGPAAVAFEIEQGEDGRTFTFKSATGDQSFEIPVPIFRGAWKEGETYAHGDTVVWGGSSWSALRRTCDRPDTPDSGWMIAARKGRDGKDSRPPA</sequence>
<protein>
    <submittedName>
        <fullName evidence="2">Uncharacterized protein</fullName>
    </submittedName>
</protein>
<proteinExistence type="predicted"/>
<name>A0A2D0AMX2_9SPHN</name>
<feature type="region of interest" description="Disordered" evidence="1">
    <location>
        <begin position="146"/>
        <end position="169"/>
    </location>
</feature>
<evidence type="ECO:0000256" key="1">
    <source>
        <dbReference type="SAM" id="MobiDB-lite"/>
    </source>
</evidence>
<feature type="compositionally biased region" description="Basic and acidic residues" evidence="1">
    <location>
        <begin position="158"/>
        <end position="169"/>
    </location>
</feature>
<comment type="caution">
    <text evidence="2">The sequence shown here is derived from an EMBL/GenBank/DDBJ whole genome shotgun (WGS) entry which is preliminary data.</text>
</comment>
<evidence type="ECO:0000313" key="3">
    <source>
        <dbReference type="Proteomes" id="UP000197097"/>
    </source>
</evidence>
<gene>
    <name evidence="2" type="ORF">CDQ91_14415</name>
</gene>
<dbReference type="Proteomes" id="UP000197097">
    <property type="component" value="Unassembled WGS sequence"/>
</dbReference>
<evidence type="ECO:0000313" key="2">
    <source>
        <dbReference type="EMBL" id="OWQ95111.1"/>
    </source>
</evidence>
<dbReference type="EMBL" id="NISJ01000008">
    <property type="protein sequence ID" value="OWQ95111.1"/>
    <property type="molecule type" value="Genomic_DNA"/>
</dbReference>
<organism evidence="2 3">
    <name type="scientific">Sphingopyxis witflariensis</name>
    <dbReference type="NCBI Taxonomy" id="173675"/>
    <lineage>
        <taxon>Bacteria</taxon>
        <taxon>Pseudomonadati</taxon>
        <taxon>Pseudomonadota</taxon>
        <taxon>Alphaproteobacteria</taxon>
        <taxon>Sphingomonadales</taxon>
        <taxon>Sphingomonadaceae</taxon>
        <taxon>Sphingopyxis</taxon>
    </lineage>
</organism>
<keyword evidence="3" id="KW-1185">Reference proteome</keyword>
<accession>A0A2D0AMX2</accession>
<dbReference type="AlphaFoldDB" id="A0A2D0AMX2"/>
<reference evidence="2 3" key="1">
    <citation type="journal article" date="2002" name="Int. J. Syst. Evol. Microbiol.">
        <title>Sphingopyxis witflariensis sp. nov., isolated from activated sludge.</title>
        <authorList>
            <person name="Kampfer P."/>
            <person name="Witzenberger R."/>
            <person name="Denner E.B."/>
            <person name="Busse H.J."/>
            <person name="Neef A."/>
        </authorList>
    </citation>
    <scope>NUCLEOTIDE SEQUENCE [LARGE SCALE GENOMIC DNA]</scope>
    <source>
        <strain evidence="2 3">DSM 14551</strain>
    </source>
</reference>